<keyword evidence="1" id="KW-0472">Membrane</keyword>
<keyword evidence="1" id="KW-0812">Transmembrane</keyword>
<dbReference type="Gene3D" id="2.60.120.1440">
    <property type="match status" value="1"/>
</dbReference>
<dbReference type="PANTHER" id="PTHR30273:SF2">
    <property type="entry name" value="PROTEIN FECR"/>
    <property type="match status" value="1"/>
</dbReference>
<dbReference type="InterPro" id="IPR012373">
    <property type="entry name" value="Ferrdict_sens_TM"/>
</dbReference>
<evidence type="ECO:0000259" key="3">
    <source>
        <dbReference type="Pfam" id="PF16220"/>
    </source>
</evidence>
<sequence>MGIALVTDAFAQDSIEAEAAAWVARLQGEPTPEAQAGLRAWLDADAAHADAFERATEIWAMIPGAALWLDAERETGAAAPDPAPAVRNRRPVLALAASLLLLLTFGGFWWAFADASGYTTRAGEQKVVTLDDGSRVALNTDSRVDVAFSSGLRHVRLERGEAMFEVAHDADRPFIVDAGNKQVRAIGTEFIVRRNGAEVTVTLIEGRVSVSDIAPRGDTAVPAPPAQLSPGERLTAPAQGQQMIARESIEVATAWRRGQAVFDDTPLAAAASELNRYGGPRLEIADPHVAALPVSGVFATNDTREFADAVAALHGLHVRKSGDIIQIVR</sequence>
<dbReference type="KEGG" id="spzr:G5C33_07190"/>
<feature type="domain" description="FecR N-terminal" evidence="3">
    <location>
        <begin position="18"/>
        <end position="56"/>
    </location>
</feature>
<accession>A0A6G6Y3S0</accession>
<name>A0A6G6Y3S0_9SPHN</name>
<dbReference type="InterPro" id="IPR032623">
    <property type="entry name" value="FecR_N"/>
</dbReference>
<evidence type="ECO:0000256" key="1">
    <source>
        <dbReference type="SAM" id="Phobius"/>
    </source>
</evidence>
<keyword evidence="1" id="KW-1133">Transmembrane helix</keyword>
<dbReference type="Pfam" id="PF04773">
    <property type="entry name" value="FecR"/>
    <property type="match status" value="1"/>
</dbReference>
<organism evidence="4 5">
    <name type="scientific">Stakelama tenebrarum</name>
    <dbReference type="NCBI Taxonomy" id="2711215"/>
    <lineage>
        <taxon>Bacteria</taxon>
        <taxon>Pseudomonadati</taxon>
        <taxon>Pseudomonadota</taxon>
        <taxon>Alphaproteobacteria</taxon>
        <taxon>Sphingomonadales</taxon>
        <taxon>Sphingomonadaceae</taxon>
        <taxon>Stakelama</taxon>
    </lineage>
</organism>
<evidence type="ECO:0000313" key="4">
    <source>
        <dbReference type="EMBL" id="QIG79594.1"/>
    </source>
</evidence>
<gene>
    <name evidence="4" type="ORF">G5C33_07190</name>
</gene>
<dbReference type="InterPro" id="IPR006860">
    <property type="entry name" value="FecR"/>
</dbReference>
<feature type="transmembrane region" description="Helical" evidence="1">
    <location>
        <begin position="92"/>
        <end position="112"/>
    </location>
</feature>
<dbReference type="GO" id="GO:0016989">
    <property type="term" value="F:sigma factor antagonist activity"/>
    <property type="evidence" value="ECO:0007669"/>
    <property type="project" value="TreeGrafter"/>
</dbReference>
<evidence type="ECO:0000259" key="2">
    <source>
        <dbReference type="Pfam" id="PF04773"/>
    </source>
</evidence>
<feature type="domain" description="FecR protein" evidence="2">
    <location>
        <begin position="118"/>
        <end position="208"/>
    </location>
</feature>
<reference evidence="4 5" key="1">
    <citation type="submission" date="2020-02" db="EMBL/GenBank/DDBJ databases">
        <authorList>
            <person name="Zheng R.K."/>
            <person name="Sun C.M."/>
        </authorList>
    </citation>
    <scope>NUCLEOTIDE SEQUENCE [LARGE SCALE GENOMIC DNA]</scope>
    <source>
        <strain evidence="5">zrk23</strain>
    </source>
</reference>
<dbReference type="Gene3D" id="3.55.50.30">
    <property type="match status" value="1"/>
</dbReference>
<dbReference type="Pfam" id="PF16220">
    <property type="entry name" value="DUF4880"/>
    <property type="match status" value="1"/>
</dbReference>
<evidence type="ECO:0000313" key="5">
    <source>
        <dbReference type="Proteomes" id="UP000501568"/>
    </source>
</evidence>
<dbReference type="Proteomes" id="UP000501568">
    <property type="component" value="Chromosome"/>
</dbReference>
<dbReference type="PANTHER" id="PTHR30273">
    <property type="entry name" value="PERIPLASMIC SIGNAL SENSOR AND SIGMA FACTOR ACTIVATOR FECR-RELATED"/>
    <property type="match status" value="1"/>
</dbReference>
<dbReference type="EMBL" id="CP049109">
    <property type="protein sequence ID" value="QIG79594.1"/>
    <property type="molecule type" value="Genomic_DNA"/>
</dbReference>
<protein>
    <submittedName>
        <fullName evidence="4">DUF4880 domain-containing protein</fullName>
    </submittedName>
</protein>
<dbReference type="AlphaFoldDB" id="A0A6G6Y3S0"/>
<dbReference type="PIRSF" id="PIRSF018266">
    <property type="entry name" value="FecR"/>
    <property type="match status" value="1"/>
</dbReference>
<proteinExistence type="predicted"/>
<keyword evidence="5" id="KW-1185">Reference proteome</keyword>